<accession>A0A1F7UPQ1</accession>
<reference evidence="1 2" key="1">
    <citation type="journal article" date="2016" name="Nat. Commun.">
        <title>Thousands of microbial genomes shed light on interconnected biogeochemical processes in an aquifer system.</title>
        <authorList>
            <person name="Anantharaman K."/>
            <person name="Brown C.T."/>
            <person name="Hug L.A."/>
            <person name="Sharon I."/>
            <person name="Castelle C.J."/>
            <person name="Probst A.J."/>
            <person name="Thomas B.C."/>
            <person name="Singh A."/>
            <person name="Wilkins M.J."/>
            <person name="Karaoz U."/>
            <person name="Brodie E.L."/>
            <person name="Williams K.H."/>
            <person name="Hubbard S.S."/>
            <person name="Banfield J.F."/>
        </authorList>
    </citation>
    <scope>NUCLEOTIDE SEQUENCE [LARGE SCALE GENOMIC DNA]</scope>
</reference>
<dbReference type="Proteomes" id="UP000176846">
    <property type="component" value="Unassembled WGS sequence"/>
</dbReference>
<dbReference type="EMBL" id="MGEK01000039">
    <property type="protein sequence ID" value="OGL80229.1"/>
    <property type="molecule type" value="Genomic_DNA"/>
</dbReference>
<dbReference type="AlphaFoldDB" id="A0A1F7UPQ1"/>
<proteinExistence type="predicted"/>
<name>A0A1F7UPQ1_9BACT</name>
<evidence type="ECO:0000313" key="2">
    <source>
        <dbReference type="Proteomes" id="UP000176846"/>
    </source>
</evidence>
<gene>
    <name evidence="1" type="ORF">A2936_02580</name>
</gene>
<sequence>MSWIKEFSKSASNVFKGQVLEGFQPLDFYHFFPLWYDLWVASIAHAIKKLDLESKHFSEIKGILPPPSNLRAILIKLIPSYHAKPTENKKDYKSVANFFARMLKESCPDDPFALKSNPRHTNSEIGTFISHIKWNKADIQSARKIGQLITAAGSLVHGLYNDVVTDLGWDVYGPYTLKSNQVLLIRHFPNLRPKELWTEKLLANVKEVVIYAIYENVLWKISFVGCHTISKGQSPVAGMKKFAVRADGEFLKIDEINNLVDEFSIKATEIYKQIRKMNFEKLKLLVMKQECYQFKKLFDKAKIDWQPTDEMIARVKNKPLLQGIFPHGKLIETIKEFEKIFGIDEFEREILKKFKKIAPIK</sequence>
<protein>
    <submittedName>
        <fullName evidence="1">Uncharacterized protein</fullName>
    </submittedName>
</protein>
<evidence type="ECO:0000313" key="1">
    <source>
        <dbReference type="EMBL" id="OGL80229.1"/>
    </source>
</evidence>
<comment type="caution">
    <text evidence="1">The sequence shown here is derived from an EMBL/GenBank/DDBJ whole genome shotgun (WGS) entry which is preliminary data.</text>
</comment>
<organism evidence="1 2">
    <name type="scientific">Candidatus Uhrbacteria bacterium RIFCSPLOWO2_01_FULL_47_25</name>
    <dbReference type="NCBI Taxonomy" id="1802402"/>
    <lineage>
        <taxon>Bacteria</taxon>
        <taxon>Candidatus Uhriibacteriota</taxon>
    </lineage>
</organism>